<evidence type="ECO:0000313" key="2">
    <source>
        <dbReference type="EMBL" id="TMW65102.1"/>
    </source>
</evidence>
<reference evidence="2" key="1">
    <citation type="submission" date="2019-03" db="EMBL/GenBank/DDBJ databases">
        <title>Long read genome sequence of the mycoparasitic Pythium oligandrum ATCC 38472 isolated from sugarbeet rhizosphere.</title>
        <authorList>
            <person name="Gaulin E."/>
        </authorList>
    </citation>
    <scope>NUCLEOTIDE SEQUENCE</scope>
    <source>
        <strain evidence="2">ATCC 38472_TT</strain>
    </source>
</reference>
<organism evidence="2 3">
    <name type="scientific">Pythium oligandrum</name>
    <name type="common">Mycoparasitic fungus</name>
    <dbReference type="NCBI Taxonomy" id="41045"/>
    <lineage>
        <taxon>Eukaryota</taxon>
        <taxon>Sar</taxon>
        <taxon>Stramenopiles</taxon>
        <taxon>Oomycota</taxon>
        <taxon>Peronosporomycetes</taxon>
        <taxon>Pythiales</taxon>
        <taxon>Pythiaceae</taxon>
        <taxon>Pythium</taxon>
    </lineage>
</organism>
<dbReference type="EMBL" id="SPLM01000038">
    <property type="protein sequence ID" value="TMW65102.1"/>
    <property type="molecule type" value="Genomic_DNA"/>
</dbReference>
<keyword evidence="1" id="KW-1133">Transmembrane helix</keyword>
<dbReference type="AlphaFoldDB" id="A0A8K1FMQ4"/>
<dbReference type="OrthoDB" id="152055at2759"/>
<keyword evidence="1" id="KW-0472">Membrane</keyword>
<keyword evidence="3" id="KW-1185">Reference proteome</keyword>
<evidence type="ECO:0000313" key="3">
    <source>
        <dbReference type="Proteomes" id="UP000794436"/>
    </source>
</evidence>
<dbReference type="Proteomes" id="UP000794436">
    <property type="component" value="Unassembled WGS sequence"/>
</dbReference>
<gene>
    <name evidence="2" type="ORF">Poli38472_009269</name>
</gene>
<keyword evidence="1" id="KW-0812">Transmembrane</keyword>
<sequence>MMAVNKDTGLREYEVSDALSTISILDIKWLLGNEKELRIEYRREVPLRHGATSESVQLRHQSQVVNSINSTTLGAYFDDFWGNGSRRYQLIVYSISAPKCKVLNLKPKWRSQCIKDKGNATACNQYILDNLETLQQNRLIQSGTVSDFGTYGQPFLKCLGRPFKSFEYQTDMVTHMAYWAGGDQHVQIQTSDCLAKPLIRNPDWQWGLFEVESVDQDSDIVLGLPEPGWISWIISGLYSIVTLVLIARGLIAFLLQNRIARYIPDEVRYSKEHRLARYVAPFMPIAMLLTEDDRSIIQFKGSLLIASDVWMNNWLYITLSILDSVSNIRMTYAALHLGTIYIVTRITPQNFLFVCQALTRMTWLTCLIHTVLRVVAKV</sequence>
<name>A0A8K1FMQ4_PYTOL</name>
<accession>A0A8K1FMQ4</accession>
<comment type="caution">
    <text evidence="2">The sequence shown here is derived from an EMBL/GenBank/DDBJ whole genome shotgun (WGS) entry which is preliminary data.</text>
</comment>
<proteinExistence type="predicted"/>
<feature type="transmembrane region" description="Helical" evidence="1">
    <location>
        <begin position="229"/>
        <end position="255"/>
    </location>
</feature>
<protein>
    <submittedName>
        <fullName evidence="2">Uncharacterized protein</fullName>
    </submittedName>
</protein>
<evidence type="ECO:0000256" key="1">
    <source>
        <dbReference type="SAM" id="Phobius"/>
    </source>
</evidence>